<evidence type="ECO:0000313" key="2">
    <source>
        <dbReference type="EMBL" id="STX29076.1"/>
    </source>
</evidence>
<dbReference type="EMBL" id="UGNV01000001">
    <property type="protein sequence ID" value="STX29076.1"/>
    <property type="molecule type" value="Genomic_DNA"/>
</dbReference>
<dbReference type="Proteomes" id="UP000254968">
    <property type="component" value="Unassembled WGS sequence"/>
</dbReference>
<proteinExistence type="predicted"/>
<feature type="chain" id="PRO_5016738780" evidence="1">
    <location>
        <begin position="20"/>
        <end position="128"/>
    </location>
</feature>
<dbReference type="AlphaFoldDB" id="A0A378I318"/>
<gene>
    <name evidence="2" type="ORF">NCTC13315_01611</name>
</gene>
<protein>
    <submittedName>
        <fullName evidence="2">Secreted endonuclease</fullName>
    </submittedName>
</protein>
<feature type="signal peptide" evidence="1">
    <location>
        <begin position="1"/>
        <end position="19"/>
    </location>
</feature>
<accession>A0A378I318</accession>
<reference evidence="2 3" key="1">
    <citation type="submission" date="2018-06" db="EMBL/GenBank/DDBJ databases">
        <authorList>
            <consortium name="Pathogen Informatics"/>
            <person name="Doyle S."/>
        </authorList>
    </citation>
    <scope>NUCLEOTIDE SEQUENCE [LARGE SCALE GENOMIC DNA]</scope>
    <source>
        <strain evidence="2 3">NCTC13315</strain>
    </source>
</reference>
<keyword evidence="2" id="KW-0255">Endonuclease</keyword>
<evidence type="ECO:0000313" key="3">
    <source>
        <dbReference type="Proteomes" id="UP000254968"/>
    </source>
</evidence>
<organism evidence="2 3">
    <name type="scientific">Legionella beliardensis</name>
    <dbReference type="NCBI Taxonomy" id="91822"/>
    <lineage>
        <taxon>Bacteria</taxon>
        <taxon>Pseudomonadati</taxon>
        <taxon>Pseudomonadota</taxon>
        <taxon>Gammaproteobacteria</taxon>
        <taxon>Legionellales</taxon>
        <taxon>Legionellaceae</taxon>
        <taxon>Legionella</taxon>
    </lineage>
</organism>
<dbReference type="GO" id="GO:0004519">
    <property type="term" value="F:endonuclease activity"/>
    <property type="evidence" value="ECO:0007669"/>
    <property type="project" value="UniProtKB-KW"/>
</dbReference>
<keyword evidence="2" id="KW-0378">Hydrolase</keyword>
<keyword evidence="2" id="KW-0540">Nuclease</keyword>
<dbReference type="PROSITE" id="PS51257">
    <property type="entry name" value="PROKAR_LIPOPROTEIN"/>
    <property type="match status" value="1"/>
</dbReference>
<name>A0A378I318_9GAMM</name>
<sequence length="128" mass="14848">MAQRLIGCLMMLFLTSCMAHDKQYYRNNPQKLQAALKNCPEQQPKAVSCDVLKDIAQEMNRYAYELQLSPQQFGQKILLLQVQLAKMQDEIKQNSNQPNLKDKIVQNQQELETRLAVVKWLESPESHS</sequence>
<evidence type="ECO:0000256" key="1">
    <source>
        <dbReference type="SAM" id="SignalP"/>
    </source>
</evidence>
<keyword evidence="1" id="KW-0732">Signal</keyword>
<keyword evidence="3" id="KW-1185">Reference proteome</keyword>